<feature type="compositionally biased region" description="Polar residues" evidence="12">
    <location>
        <begin position="426"/>
        <end position="445"/>
    </location>
</feature>
<dbReference type="GO" id="GO:0005794">
    <property type="term" value="C:Golgi apparatus"/>
    <property type="evidence" value="ECO:0007669"/>
    <property type="project" value="TreeGrafter"/>
</dbReference>
<organism evidence="14 15">
    <name type="scientific">Escallonia rubra</name>
    <dbReference type="NCBI Taxonomy" id="112253"/>
    <lineage>
        <taxon>Eukaryota</taxon>
        <taxon>Viridiplantae</taxon>
        <taxon>Streptophyta</taxon>
        <taxon>Embryophyta</taxon>
        <taxon>Tracheophyta</taxon>
        <taxon>Spermatophyta</taxon>
        <taxon>Magnoliopsida</taxon>
        <taxon>eudicotyledons</taxon>
        <taxon>Gunneridae</taxon>
        <taxon>Pentapetalae</taxon>
        <taxon>asterids</taxon>
        <taxon>campanulids</taxon>
        <taxon>Escalloniales</taxon>
        <taxon>Escalloniaceae</taxon>
        <taxon>Escallonia</taxon>
    </lineage>
</organism>
<feature type="transmembrane region" description="Helical" evidence="11">
    <location>
        <begin position="241"/>
        <end position="268"/>
    </location>
</feature>
<evidence type="ECO:0000313" key="14">
    <source>
        <dbReference type="EMBL" id="KAK2984692.1"/>
    </source>
</evidence>
<evidence type="ECO:0000256" key="3">
    <source>
        <dbReference type="ARBA" id="ARBA00022679"/>
    </source>
</evidence>
<evidence type="ECO:0000256" key="10">
    <source>
        <dbReference type="ARBA" id="ARBA00048048"/>
    </source>
</evidence>
<evidence type="ECO:0000256" key="1">
    <source>
        <dbReference type="ARBA" id="ARBA00004127"/>
    </source>
</evidence>
<evidence type="ECO:0000256" key="7">
    <source>
        <dbReference type="ARBA" id="ARBA00023139"/>
    </source>
</evidence>
<keyword evidence="7" id="KW-0564">Palmitate</keyword>
<dbReference type="GO" id="GO:0019706">
    <property type="term" value="F:protein-cysteine S-palmitoyltransferase activity"/>
    <property type="evidence" value="ECO:0007669"/>
    <property type="project" value="UniProtKB-EC"/>
</dbReference>
<dbReference type="GO" id="GO:0006612">
    <property type="term" value="P:protein targeting to membrane"/>
    <property type="evidence" value="ECO:0007669"/>
    <property type="project" value="TreeGrafter"/>
</dbReference>
<proteinExistence type="inferred from homology"/>
<sequence>MYVVPPPKSTDAIGGGTDEAEVVRTYQIWKGSNIFLLQGRLFFGPDARSLFLTIFLLVAPIAVFCVFVARKLIDHFPHHLGILVMVIVVVFTLWVLVLLLLTSGRDPGIVPRNAHPPEPESYDGSIEVAAGQTPPLRLPRTKDVSVNGVTVKVKYCDTCMLYRPPRCSHCSICNNCVERFDHHCPWVGQCIGVRNYRFFFMFVFSATLLCIYVFGFCWVYIKMITDSESTTVWKAMIKTPASLALIIYSFVAVWFVGGLSVFHLYLIGTNQSTYENFRYRYDGRENPYNKGVVENFMEIFCTRIAPSRNNFRAIVQREPGISPRVVGGSFANQNSGKAVEDIEMGRKPIWNETARRISEVAGHVNNYDGLNRADEFAEVPPDLRTAFQAEGTDTRTTVHPRRSSWGRRSGSWDIPPEVVEMASGAGDSNRSTDGNSGSLTTGNRQ</sequence>
<gene>
    <name evidence="14" type="ORF">RJ640_014029</name>
</gene>
<evidence type="ECO:0000256" key="4">
    <source>
        <dbReference type="ARBA" id="ARBA00022692"/>
    </source>
</evidence>
<accession>A0AA88UR61</accession>
<feature type="transmembrane region" description="Helical" evidence="11">
    <location>
        <begin position="50"/>
        <end position="69"/>
    </location>
</feature>
<reference evidence="14" key="1">
    <citation type="submission" date="2022-12" db="EMBL/GenBank/DDBJ databases">
        <title>Draft genome assemblies for two species of Escallonia (Escalloniales).</title>
        <authorList>
            <person name="Chanderbali A."/>
            <person name="Dervinis C."/>
            <person name="Anghel I."/>
            <person name="Soltis D."/>
            <person name="Soltis P."/>
            <person name="Zapata F."/>
        </authorList>
    </citation>
    <scope>NUCLEOTIDE SEQUENCE</scope>
    <source>
        <strain evidence="14">UCBG92.1500</strain>
        <tissue evidence="14">Leaf</tissue>
    </source>
</reference>
<protein>
    <recommendedName>
        <fullName evidence="11">S-acyltransferase</fullName>
        <ecNumber evidence="11">2.3.1.225</ecNumber>
    </recommendedName>
    <alternativeName>
        <fullName evidence="11">Palmitoyltransferase</fullName>
    </alternativeName>
</protein>
<evidence type="ECO:0000259" key="13">
    <source>
        <dbReference type="Pfam" id="PF01529"/>
    </source>
</evidence>
<comment type="catalytic activity">
    <reaction evidence="10 11">
        <text>L-cysteinyl-[protein] + hexadecanoyl-CoA = S-hexadecanoyl-L-cysteinyl-[protein] + CoA</text>
        <dbReference type="Rhea" id="RHEA:36683"/>
        <dbReference type="Rhea" id="RHEA-COMP:10131"/>
        <dbReference type="Rhea" id="RHEA-COMP:11032"/>
        <dbReference type="ChEBI" id="CHEBI:29950"/>
        <dbReference type="ChEBI" id="CHEBI:57287"/>
        <dbReference type="ChEBI" id="CHEBI:57379"/>
        <dbReference type="ChEBI" id="CHEBI:74151"/>
        <dbReference type="EC" id="2.3.1.225"/>
    </reaction>
</comment>
<keyword evidence="4 11" id="KW-0812">Transmembrane</keyword>
<dbReference type="EC" id="2.3.1.225" evidence="11"/>
<evidence type="ECO:0000256" key="2">
    <source>
        <dbReference type="ARBA" id="ARBA00008574"/>
    </source>
</evidence>
<dbReference type="Proteomes" id="UP001187471">
    <property type="component" value="Unassembled WGS sequence"/>
</dbReference>
<dbReference type="PANTHER" id="PTHR22883:SF43">
    <property type="entry name" value="PALMITOYLTRANSFERASE APP"/>
    <property type="match status" value="1"/>
</dbReference>
<keyword evidence="5 11" id="KW-1133">Transmembrane helix</keyword>
<comment type="caution">
    <text evidence="14">The sequence shown here is derived from an EMBL/GenBank/DDBJ whole genome shotgun (WGS) entry which is preliminary data.</text>
</comment>
<feature type="domain" description="Palmitoyltransferase DHHC" evidence="13">
    <location>
        <begin position="154"/>
        <end position="278"/>
    </location>
</feature>
<evidence type="ECO:0000256" key="8">
    <source>
        <dbReference type="ARBA" id="ARBA00023288"/>
    </source>
</evidence>
<dbReference type="EMBL" id="JAVXUO010001215">
    <property type="protein sequence ID" value="KAK2984692.1"/>
    <property type="molecule type" value="Genomic_DNA"/>
</dbReference>
<keyword evidence="9 11" id="KW-0012">Acyltransferase</keyword>
<comment type="subcellular location">
    <subcellularLocation>
        <location evidence="1">Endomembrane system</location>
        <topology evidence="1">Multi-pass membrane protein</topology>
    </subcellularLocation>
</comment>
<keyword evidence="15" id="KW-1185">Reference proteome</keyword>
<feature type="transmembrane region" description="Helical" evidence="11">
    <location>
        <begin position="81"/>
        <end position="102"/>
    </location>
</feature>
<evidence type="ECO:0000256" key="11">
    <source>
        <dbReference type="RuleBase" id="RU079119"/>
    </source>
</evidence>
<evidence type="ECO:0000313" key="15">
    <source>
        <dbReference type="Proteomes" id="UP001187471"/>
    </source>
</evidence>
<dbReference type="PANTHER" id="PTHR22883">
    <property type="entry name" value="ZINC FINGER DHHC DOMAIN CONTAINING PROTEIN"/>
    <property type="match status" value="1"/>
</dbReference>
<keyword evidence="3 11" id="KW-0808">Transferase</keyword>
<dbReference type="InterPro" id="IPR001594">
    <property type="entry name" value="Palmitoyltrfase_DHHC"/>
</dbReference>
<dbReference type="InterPro" id="IPR039859">
    <property type="entry name" value="PFA4/ZDH16/20/ERF2-like"/>
</dbReference>
<evidence type="ECO:0000256" key="12">
    <source>
        <dbReference type="SAM" id="MobiDB-lite"/>
    </source>
</evidence>
<dbReference type="AlphaFoldDB" id="A0AA88UR61"/>
<keyword evidence="8" id="KW-0449">Lipoprotein</keyword>
<comment type="domain">
    <text evidence="11">The DHHC domain is required for palmitoyltransferase activity.</text>
</comment>
<feature type="region of interest" description="Disordered" evidence="12">
    <location>
        <begin position="391"/>
        <end position="445"/>
    </location>
</feature>
<dbReference type="Pfam" id="PF01529">
    <property type="entry name" value="DHHC"/>
    <property type="match status" value="1"/>
</dbReference>
<name>A0AA88UR61_9ASTE</name>
<comment type="similarity">
    <text evidence="2 11">Belongs to the DHHC palmitoyltransferase family.</text>
</comment>
<evidence type="ECO:0000256" key="5">
    <source>
        <dbReference type="ARBA" id="ARBA00022989"/>
    </source>
</evidence>
<evidence type="ECO:0000256" key="9">
    <source>
        <dbReference type="ARBA" id="ARBA00023315"/>
    </source>
</evidence>
<dbReference type="GO" id="GO:0005783">
    <property type="term" value="C:endoplasmic reticulum"/>
    <property type="evidence" value="ECO:0007669"/>
    <property type="project" value="TreeGrafter"/>
</dbReference>
<feature type="transmembrane region" description="Helical" evidence="11">
    <location>
        <begin position="198"/>
        <end position="221"/>
    </location>
</feature>
<evidence type="ECO:0000256" key="6">
    <source>
        <dbReference type="ARBA" id="ARBA00023136"/>
    </source>
</evidence>
<dbReference type="PROSITE" id="PS50216">
    <property type="entry name" value="DHHC"/>
    <property type="match status" value="1"/>
</dbReference>
<keyword evidence="6 11" id="KW-0472">Membrane</keyword>